<dbReference type="Gene3D" id="3.60.15.10">
    <property type="entry name" value="Ribonuclease Z/Hydroxyacylglutathione hydrolase-like"/>
    <property type="match status" value="1"/>
</dbReference>
<dbReference type="CDD" id="cd07709">
    <property type="entry name" value="flavodiiron_proteins_MBL-fold"/>
    <property type="match status" value="1"/>
</dbReference>
<dbReference type="InterPro" id="IPR045761">
    <property type="entry name" value="ODP_dom"/>
</dbReference>
<dbReference type="GO" id="GO:0016787">
    <property type="term" value="F:hydrolase activity"/>
    <property type="evidence" value="ECO:0007669"/>
    <property type="project" value="UniProtKB-KW"/>
</dbReference>
<dbReference type="InterPro" id="IPR036866">
    <property type="entry name" value="RibonucZ/Hydroxyglut_hydro"/>
</dbReference>
<dbReference type="SMART" id="SM00849">
    <property type="entry name" value="Lactamase_B"/>
    <property type="match status" value="1"/>
</dbReference>
<dbReference type="KEGG" id="ocy:OSSY52_07390"/>
<keyword evidence="3" id="KW-1185">Reference proteome</keyword>
<dbReference type="InParanoid" id="A0A7G1G2Q6"/>
<gene>
    <name evidence="2" type="ORF">OSSY52_07390</name>
</gene>
<accession>A0A7G1G2Q6</accession>
<dbReference type="SUPFAM" id="SSF56281">
    <property type="entry name" value="Metallo-hydrolase/oxidoreductase"/>
    <property type="match status" value="1"/>
</dbReference>
<sequence length="254" mass="28768">MSLSDPKILFENDEHKFIMLGMETGDEHGIYTNQYLILHKDEGVLLDPGGVHVFPKVLANVSEFINPDKITGIFYSHQDPDVSSGIALWSNVTNAKIYASNLWERFLPHFGVFDEKKFIALSDKGGNIPFKDGLKLEIVPAHFMHSVGNFNIYDPISKIFFSGDVGVGVVPPSERSIFVESFESYKKYIEGFHVRYMTSNKACKKYVDLLNKYDINILAPQHGSLYKDNDVKKFLNWLSGIKCGVDIIDKIYGM</sequence>
<evidence type="ECO:0000313" key="2">
    <source>
        <dbReference type="EMBL" id="BBE30598.1"/>
    </source>
</evidence>
<dbReference type="Pfam" id="PF19583">
    <property type="entry name" value="ODP"/>
    <property type="match status" value="1"/>
</dbReference>
<dbReference type="RefSeq" id="WP_190615677.1">
    <property type="nucleotide sequence ID" value="NZ_AP018712.1"/>
</dbReference>
<evidence type="ECO:0000259" key="1">
    <source>
        <dbReference type="SMART" id="SM00849"/>
    </source>
</evidence>
<protein>
    <submittedName>
        <fullName evidence="2">MBL fold metallo-hydrolase</fullName>
    </submittedName>
</protein>
<name>A0A7G1G2Q6_9BACT</name>
<keyword evidence="2" id="KW-0378">Hydrolase</keyword>
<dbReference type="InterPro" id="IPR001279">
    <property type="entry name" value="Metallo-B-lactamas"/>
</dbReference>
<dbReference type="PANTHER" id="PTHR43041:SF1">
    <property type="entry name" value="METALLO-BETA-LACTAMASE DOMAIN-CONTAINING PROTEIN"/>
    <property type="match status" value="1"/>
</dbReference>
<organism evidence="2 3">
    <name type="scientific">Tepiditoga spiralis</name>
    <dbReference type="NCBI Taxonomy" id="2108365"/>
    <lineage>
        <taxon>Bacteria</taxon>
        <taxon>Thermotogati</taxon>
        <taxon>Thermotogota</taxon>
        <taxon>Thermotogae</taxon>
        <taxon>Petrotogales</taxon>
        <taxon>Petrotogaceae</taxon>
        <taxon>Tepiditoga</taxon>
    </lineage>
</organism>
<dbReference type="AlphaFoldDB" id="A0A7G1G2Q6"/>
<dbReference type="Proteomes" id="UP000516361">
    <property type="component" value="Chromosome"/>
</dbReference>
<dbReference type="EMBL" id="AP018712">
    <property type="protein sequence ID" value="BBE30598.1"/>
    <property type="molecule type" value="Genomic_DNA"/>
</dbReference>
<proteinExistence type="predicted"/>
<reference evidence="2 3" key="1">
    <citation type="submission" date="2018-06" db="EMBL/GenBank/DDBJ databases">
        <title>Genome sequencing of Oceanotoga sp. sy52.</title>
        <authorList>
            <person name="Mori K."/>
        </authorList>
    </citation>
    <scope>NUCLEOTIDE SEQUENCE [LARGE SCALE GENOMIC DNA]</scope>
    <source>
        <strain evidence="3">sy52</strain>
    </source>
</reference>
<dbReference type="PANTHER" id="PTHR43041">
    <property type="entry name" value="HYDROLASE, METALLO-BETA-LACTAMASE SUPERFAMILY"/>
    <property type="match status" value="1"/>
</dbReference>
<evidence type="ECO:0000313" key="3">
    <source>
        <dbReference type="Proteomes" id="UP000516361"/>
    </source>
</evidence>
<feature type="domain" description="Metallo-beta-lactamase" evidence="1">
    <location>
        <begin position="31"/>
        <end position="222"/>
    </location>
</feature>